<dbReference type="RefSeq" id="WP_282219491.1">
    <property type="nucleotide sequence ID" value="NZ_CP118246.1"/>
</dbReference>
<dbReference type="SUPFAM" id="SSF56747">
    <property type="entry name" value="Prim-pol domain"/>
    <property type="match status" value="1"/>
</dbReference>
<dbReference type="SMART" id="SM00943">
    <property type="entry name" value="Prim-Pol"/>
    <property type="match status" value="1"/>
</dbReference>
<dbReference type="EMBL" id="CP118246">
    <property type="protein sequence ID" value="WDR03089.1"/>
    <property type="molecule type" value="Genomic_DNA"/>
</dbReference>
<dbReference type="CDD" id="cd04859">
    <property type="entry name" value="Prim_Pol"/>
    <property type="match status" value="1"/>
</dbReference>
<evidence type="ECO:0000313" key="2">
    <source>
        <dbReference type="EMBL" id="WDR03089.1"/>
    </source>
</evidence>
<proteinExistence type="predicted"/>
<name>A0ABY7YP46_9HYPH</name>
<feature type="domain" description="DNA primase/polymerase bifunctional N-terminal" evidence="1">
    <location>
        <begin position="52"/>
        <end position="220"/>
    </location>
</feature>
<keyword evidence="3" id="KW-1185">Reference proteome</keyword>
<organism evidence="2 3">
    <name type="scientific">Devosia algicola</name>
    <dbReference type="NCBI Taxonomy" id="3026418"/>
    <lineage>
        <taxon>Bacteria</taxon>
        <taxon>Pseudomonadati</taxon>
        <taxon>Pseudomonadota</taxon>
        <taxon>Alphaproteobacteria</taxon>
        <taxon>Hyphomicrobiales</taxon>
        <taxon>Devosiaceae</taxon>
        <taxon>Devosia</taxon>
    </lineage>
</organism>
<evidence type="ECO:0000313" key="3">
    <source>
        <dbReference type="Proteomes" id="UP001220530"/>
    </source>
</evidence>
<dbReference type="InterPro" id="IPR015330">
    <property type="entry name" value="DNA_primase/pol_bifunc_N"/>
</dbReference>
<sequence>MNTLVENEEGRAEGIGAPAGALEKTVAFDFDKGEDKAVTASDTPSKHDPDALDAHAAAGHDLIPLRHWQAKDARGKPMGKAGLPNWRCCPPMLLVEAKAHMASGKNVGVRLRGTNLVVDVDPRHFAAGDDPLVRLKADFGLPEAPFVKTGGGGLHLYLRKPEGCAVVSSLANYRGIDFKSLGGLVVAAGSLHPETGKPYGLDDDPLAMLLSEAPEAPTAFLDAIAKRSVEPICQRARRDHAGAVGTASLQAGCDGLQRPSRRLAGDHDGEP</sequence>
<evidence type="ECO:0000259" key="1">
    <source>
        <dbReference type="SMART" id="SM00943"/>
    </source>
</evidence>
<protein>
    <submittedName>
        <fullName evidence="2">Bifunctional DNA primase/polymerase</fullName>
    </submittedName>
</protein>
<dbReference type="Pfam" id="PF09250">
    <property type="entry name" value="Prim-Pol"/>
    <property type="match status" value="1"/>
</dbReference>
<accession>A0ABY7YP46</accession>
<dbReference type="Proteomes" id="UP001220530">
    <property type="component" value="Chromosome"/>
</dbReference>
<gene>
    <name evidence="2" type="ORF">PSQ19_02480</name>
</gene>
<reference evidence="2 3" key="1">
    <citation type="submission" date="2023-02" db="EMBL/GenBank/DDBJ databases">
        <title>Devosia algicola sp. nov., isolated from the phycosphere of marine algae.</title>
        <authorList>
            <person name="Kim J.M."/>
            <person name="Lee J.K."/>
            <person name="Choi B.J."/>
            <person name="Bayburt H."/>
            <person name="Jeon C.O."/>
        </authorList>
    </citation>
    <scope>NUCLEOTIDE SEQUENCE [LARGE SCALE GENOMIC DNA]</scope>
    <source>
        <strain evidence="2 3">G20-9</strain>
    </source>
</reference>